<feature type="domain" description="Photolyase/cryptochrome alpha/beta" evidence="2">
    <location>
        <begin position="112"/>
        <end position="245"/>
    </location>
</feature>
<dbReference type="Pfam" id="PF00875">
    <property type="entry name" value="DNA_photolyase"/>
    <property type="match status" value="1"/>
</dbReference>
<dbReference type="PANTHER" id="PTHR11455">
    <property type="entry name" value="CRYPTOCHROME"/>
    <property type="match status" value="1"/>
</dbReference>
<dbReference type="GO" id="GO:0003677">
    <property type="term" value="F:DNA binding"/>
    <property type="evidence" value="ECO:0007669"/>
    <property type="project" value="TreeGrafter"/>
</dbReference>
<dbReference type="Proteomes" id="UP000530660">
    <property type="component" value="Unassembled WGS sequence"/>
</dbReference>
<evidence type="ECO:0000313" key="3">
    <source>
        <dbReference type="EMBL" id="KAF6002856.1"/>
    </source>
</evidence>
<dbReference type="Gene3D" id="1.25.40.80">
    <property type="match status" value="1"/>
</dbReference>
<dbReference type="AlphaFoldDB" id="A0A7J7IIB7"/>
<name>A0A7J7IIB7_9RHOD</name>
<evidence type="ECO:0000256" key="1">
    <source>
        <dbReference type="ARBA" id="ARBA00005862"/>
    </source>
</evidence>
<sequence>MFVNGVRSEQPLTFVGLSVSGSGTVLRRAPRQALVRVQRASRSTSGRVKRTSAVLVRRLPEDWFQLLATSAALPGCGVRLDGHRSRKLAEWLQGAPPKFGPLPEVGGGAGNARIVWWVNQDQRIADNAALAEAARSSRDRARGGLLLAVYTGSVRSCQVRCALRHLREQLVRLGSDLLVLPEGGGAALVSFVERLRCEHQIQIDRIVYNHALNWEGALAERDMVHAVEHASSLSTVLEGHWAGNTLFDEELVRKLSTKAKERRLSLMAVANAIRQKRNGKDSSLELEPSPERLSCPKELCALAEASWQELGTEAAPPAGHMNHGCPTESTAMGTLQRMVQPLCESVTARFAQSDLAELSLVLKSALDLGCISVRQVLKQVAQACQGSYEGYTFSEMIWRSYWAFHMHLKAFGTVEPIHSGKVSAFS</sequence>
<dbReference type="InterPro" id="IPR036134">
    <property type="entry name" value="Crypto/Photolyase_FAD-like_sf"/>
</dbReference>
<protein>
    <recommendedName>
        <fullName evidence="2">Photolyase/cryptochrome alpha/beta domain-containing protein</fullName>
    </recommendedName>
</protein>
<dbReference type="GO" id="GO:0071949">
    <property type="term" value="F:FAD binding"/>
    <property type="evidence" value="ECO:0007669"/>
    <property type="project" value="TreeGrafter"/>
</dbReference>
<accession>A0A7J7IIB7</accession>
<evidence type="ECO:0000259" key="2">
    <source>
        <dbReference type="PROSITE" id="PS51645"/>
    </source>
</evidence>
<gene>
    <name evidence="3" type="ORF">F1559_004496</name>
</gene>
<dbReference type="InterPro" id="IPR036155">
    <property type="entry name" value="Crypto/Photolyase_N_sf"/>
</dbReference>
<reference evidence="3 4" key="1">
    <citation type="journal article" date="2020" name="J. Phycol.">
        <title>Comparative genome analysis reveals Cyanidiococcus gen. nov., a new extremophilic red algal genus sister to Cyanidioschyzon (Cyanidioschyzonaceae, Rhodophyta).</title>
        <authorList>
            <person name="Liu S.-L."/>
            <person name="Chiang Y.-R."/>
            <person name="Yoon H.S."/>
            <person name="Fu H.-Y."/>
        </authorList>
    </citation>
    <scope>NUCLEOTIDE SEQUENCE [LARGE SCALE GENOMIC DNA]</scope>
    <source>
        <strain evidence="3 4">THAL066</strain>
    </source>
</reference>
<dbReference type="SUPFAM" id="SSF48173">
    <property type="entry name" value="Cryptochrome/photolyase FAD-binding domain"/>
    <property type="match status" value="1"/>
</dbReference>
<comment type="similarity">
    <text evidence="1">Belongs to the DNA photolyase class-1 family.</text>
</comment>
<evidence type="ECO:0000313" key="4">
    <source>
        <dbReference type="Proteomes" id="UP000530660"/>
    </source>
</evidence>
<dbReference type="Gene3D" id="3.40.50.620">
    <property type="entry name" value="HUPs"/>
    <property type="match status" value="1"/>
</dbReference>
<dbReference type="GO" id="GO:0003904">
    <property type="term" value="F:deoxyribodipyrimidine photo-lyase activity"/>
    <property type="evidence" value="ECO:0007669"/>
    <property type="project" value="TreeGrafter"/>
</dbReference>
<dbReference type="PROSITE" id="PS51645">
    <property type="entry name" value="PHR_CRY_ALPHA_BETA"/>
    <property type="match status" value="1"/>
</dbReference>
<dbReference type="InterPro" id="IPR002081">
    <property type="entry name" value="Cryptochrome/DNA_photolyase_1"/>
</dbReference>
<organism evidence="3 4">
    <name type="scientific">Cyanidiococcus yangmingshanensis</name>
    <dbReference type="NCBI Taxonomy" id="2690220"/>
    <lineage>
        <taxon>Eukaryota</taxon>
        <taxon>Rhodophyta</taxon>
        <taxon>Bangiophyceae</taxon>
        <taxon>Cyanidiales</taxon>
        <taxon>Cyanidiaceae</taxon>
        <taxon>Cyanidiococcus</taxon>
    </lineage>
</organism>
<proteinExistence type="inferred from homology"/>
<comment type="caution">
    <text evidence="3">The sequence shown here is derived from an EMBL/GenBank/DDBJ whole genome shotgun (WGS) entry which is preliminary data.</text>
</comment>
<dbReference type="SUPFAM" id="SSF52425">
    <property type="entry name" value="Cryptochrome/photolyase, N-terminal domain"/>
    <property type="match status" value="1"/>
</dbReference>
<dbReference type="EMBL" id="VWRR01000009">
    <property type="protein sequence ID" value="KAF6002856.1"/>
    <property type="molecule type" value="Genomic_DNA"/>
</dbReference>
<keyword evidence="4" id="KW-1185">Reference proteome</keyword>
<dbReference type="InterPro" id="IPR006050">
    <property type="entry name" value="DNA_photolyase_N"/>
</dbReference>
<dbReference type="InterPro" id="IPR014729">
    <property type="entry name" value="Rossmann-like_a/b/a_fold"/>
</dbReference>
<dbReference type="OrthoDB" id="10397629at2759"/>